<dbReference type="GO" id="GO:0000160">
    <property type="term" value="P:phosphorelay signal transduction system"/>
    <property type="evidence" value="ECO:0007669"/>
    <property type="project" value="InterPro"/>
</dbReference>
<dbReference type="RefSeq" id="WP_122909992.1">
    <property type="nucleotide sequence ID" value="NZ_CBCSBE010000009.1"/>
</dbReference>
<name>A0A3M8C666_9BACL</name>
<proteinExistence type="predicted"/>
<dbReference type="AlphaFoldDB" id="A0A3M8C666"/>
<dbReference type="SUPFAM" id="SSF47226">
    <property type="entry name" value="Histidine-containing phosphotransfer domain, HPT domain"/>
    <property type="match status" value="1"/>
</dbReference>
<dbReference type="EMBL" id="RHHR01000029">
    <property type="protein sequence ID" value="RNB71196.1"/>
    <property type="molecule type" value="Genomic_DNA"/>
</dbReference>
<dbReference type="Pfam" id="PF01627">
    <property type="entry name" value="Hpt"/>
    <property type="match status" value="1"/>
</dbReference>
<evidence type="ECO:0000313" key="3">
    <source>
        <dbReference type="EMBL" id="RNB71196.1"/>
    </source>
</evidence>
<evidence type="ECO:0000313" key="4">
    <source>
        <dbReference type="Proteomes" id="UP000282028"/>
    </source>
</evidence>
<comment type="caution">
    <text evidence="3">The sequence shown here is derived from an EMBL/GenBank/DDBJ whole genome shotgun (WGS) entry which is preliminary data.</text>
</comment>
<feature type="domain" description="HPt" evidence="2">
    <location>
        <begin position="1"/>
        <end position="111"/>
    </location>
</feature>
<gene>
    <name evidence="3" type="ORF">EDM52_16065</name>
</gene>
<reference evidence="3 4" key="1">
    <citation type="submission" date="2018-10" db="EMBL/GenBank/DDBJ databases">
        <title>Phylogenomics of Brevibacillus.</title>
        <authorList>
            <person name="Dunlap C."/>
        </authorList>
    </citation>
    <scope>NUCLEOTIDE SEQUENCE [LARGE SCALE GENOMIC DNA]</scope>
    <source>
        <strain evidence="3 4">JCM 12215</strain>
    </source>
</reference>
<dbReference type="PROSITE" id="PS50894">
    <property type="entry name" value="HPT"/>
    <property type="match status" value="1"/>
</dbReference>
<organism evidence="3 4">
    <name type="scientific">Brevibacillus invocatus</name>
    <dbReference type="NCBI Taxonomy" id="173959"/>
    <lineage>
        <taxon>Bacteria</taxon>
        <taxon>Bacillati</taxon>
        <taxon>Bacillota</taxon>
        <taxon>Bacilli</taxon>
        <taxon>Bacillales</taxon>
        <taxon>Paenibacillaceae</taxon>
        <taxon>Brevibacillus</taxon>
    </lineage>
</organism>
<sequence>MKKYRDTLIHNIHKQLEAWFDQTGPIPHEELYRFLHSLKGTAGTIGLQDLADVAQVLLDQLESLPPKDWKSTECQQFILTRSSFLTTKSMNSLISRILTYYPRSLTLLTSAPAMAVKKDRSSSSGMT</sequence>
<dbReference type="InterPro" id="IPR036641">
    <property type="entry name" value="HPT_dom_sf"/>
</dbReference>
<dbReference type="Proteomes" id="UP000282028">
    <property type="component" value="Unassembled WGS sequence"/>
</dbReference>
<feature type="modified residue" description="Phosphohistidine" evidence="1">
    <location>
        <position position="36"/>
    </location>
</feature>
<protein>
    <recommendedName>
        <fullName evidence="2">HPt domain-containing protein</fullName>
    </recommendedName>
</protein>
<keyword evidence="1" id="KW-0597">Phosphoprotein</keyword>
<dbReference type="OrthoDB" id="9759607at2"/>
<evidence type="ECO:0000256" key="1">
    <source>
        <dbReference type="PROSITE-ProRule" id="PRU00110"/>
    </source>
</evidence>
<keyword evidence="4" id="KW-1185">Reference proteome</keyword>
<accession>A0A3M8C666</accession>
<dbReference type="InterPro" id="IPR008207">
    <property type="entry name" value="Sig_transdc_His_kin_Hpt_dom"/>
</dbReference>
<evidence type="ECO:0000259" key="2">
    <source>
        <dbReference type="PROSITE" id="PS50894"/>
    </source>
</evidence>
<dbReference type="Gene3D" id="1.20.120.160">
    <property type="entry name" value="HPT domain"/>
    <property type="match status" value="1"/>
</dbReference>